<dbReference type="AlphaFoldDB" id="Q1K4F3"/>
<comment type="catalytic activity">
    <reaction evidence="2">
        <text>2 GTP = 3',3'-c-di-GMP + 2 diphosphate</text>
        <dbReference type="Rhea" id="RHEA:24898"/>
        <dbReference type="ChEBI" id="CHEBI:33019"/>
        <dbReference type="ChEBI" id="CHEBI:37565"/>
        <dbReference type="ChEBI" id="CHEBI:58805"/>
        <dbReference type="EC" id="2.7.7.65"/>
    </reaction>
</comment>
<dbReference type="CDD" id="cd00130">
    <property type="entry name" value="PAS"/>
    <property type="match status" value="1"/>
</dbReference>
<evidence type="ECO:0000313" key="6">
    <source>
        <dbReference type="EMBL" id="EAT17150.1"/>
    </source>
</evidence>
<evidence type="ECO:0000313" key="7">
    <source>
        <dbReference type="Proteomes" id="UP000005695"/>
    </source>
</evidence>
<reference evidence="6" key="1">
    <citation type="submission" date="2006-05" db="EMBL/GenBank/DDBJ databases">
        <title>Annotation of the draft genome assembly of Desulfuromonas acetoxidans DSM 684.</title>
        <authorList>
            <consortium name="US DOE Joint Genome Institute (JGI-ORNL)"/>
            <person name="Larimer F."/>
            <person name="Land M."/>
            <person name="Hauser L."/>
        </authorList>
    </citation>
    <scope>NUCLEOTIDE SEQUENCE [LARGE SCALE GENOMIC DNA]</scope>
    <source>
        <strain evidence="6">DSM 684</strain>
    </source>
</reference>
<dbReference type="InterPro" id="IPR050469">
    <property type="entry name" value="Diguanylate_Cyclase"/>
</dbReference>
<dbReference type="FunFam" id="3.30.70.270:FF:000001">
    <property type="entry name" value="Diguanylate cyclase domain protein"/>
    <property type="match status" value="1"/>
</dbReference>
<dbReference type="InterPro" id="IPR000160">
    <property type="entry name" value="GGDEF_dom"/>
</dbReference>
<dbReference type="EMBL" id="AAEW02000001">
    <property type="protein sequence ID" value="EAT17150.1"/>
    <property type="molecule type" value="Genomic_DNA"/>
</dbReference>
<dbReference type="InterPro" id="IPR043128">
    <property type="entry name" value="Rev_trsase/Diguanyl_cyclase"/>
</dbReference>
<dbReference type="InterPro" id="IPR000014">
    <property type="entry name" value="PAS"/>
</dbReference>
<evidence type="ECO:0000259" key="5">
    <source>
        <dbReference type="PROSITE" id="PS50887"/>
    </source>
</evidence>
<dbReference type="SMART" id="SM00267">
    <property type="entry name" value="GGDEF"/>
    <property type="match status" value="1"/>
</dbReference>
<comment type="caution">
    <text evidence="6">The sequence shown here is derived from an EMBL/GenBank/DDBJ whole genome shotgun (WGS) entry which is preliminary data.</text>
</comment>
<name>Q1K4F3_DESA6</name>
<evidence type="ECO:0000259" key="4">
    <source>
        <dbReference type="PROSITE" id="PS50112"/>
    </source>
</evidence>
<dbReference type="Pfam" id="PF00990">
    <property type="entry name" value="GGDEF"/>
    <property type="match status" value="1"/>
</dbReference>
<dbReference type="GO" id="GO:0052621">
    <property type="term" value="F:diguanylate cyclase activity"/>
    <property type="evidence" value="ECO:0007669"/>
    <property type="project" value="UniProtKB-EC"/>
</dbReference>
<reference evidence="6" key="2">
    <citation type="submission" date="2006-05" db="EMBL/GenBank/DDBJ databases">
        <title>Sequencing of the draft genome and assembly of Desulfuromonas acetoxidans DSM 684.</title>
        <authorList>
            <consortium name="US DOE Joint Genome Institute (JGI-PGF)"/>
            <person name="Copeland A."/>
            <person name="Lucas S."/>
            <person name="Lapidus A."/>
            <person name="Barry K."/>
            <person name="Detter J.C."/>
            <person name="Glavina del Rio T."/>
            <person name="Hammon N."/>
            <person name="Israni S."/>
            <person name="Dalin E."/>
            <person name="Tice H."/>
            <person name="Bruce D."/>
            <person name="Pitluck S."/>
            <person name="Richardson P."/>
        </authorList>
    </citation>
    <scope>NUCLEOTIDE SEQUENCE [LARGE SCALE GENOMIC DNA]</scope>
    <source>
        <strain evidence="6">DSM 684</strain>
    </source>
</reference>
<evidence type="ECO:0000256" key="1">
    <source>
        <dbReference type="ARBA" id="ARBA00012528"/>
    </source>
</evidence>
<dbReference type="CDD" id="cd01949">
    <property type="entry name" value="GGDEF"/>
    <property type="match status" value="1"/>
</dbReference>
<gene>
    <name evidence="6" type="ORF">Dace_3016</name>
</gene>
<dbReference type="NCBIfam" id="TIGR00229">
    <property type="entry name" value="sensory_box"/>
    <property type="match status" value="1"/>
</dbReference>
<keyword evidence="3" id="KW-0175">Coiled coil</keyword>
<dbReference type="RefSeq" id="WP_005997336.1">
    <property type="nucleotide sequence ID" value="NZ_AAEW02000001.1"/>
</dbReference>
<dbReference type="EC" id="2.7.7.65" evidence="1"/>
<dbReference type="PROSITE" id="PS50112">
    <property type="entry name" value="PAS"/>
    <property type="match status" value="1"/>
</dbReference>
<feature type="coiled-coil region" evidence="3">
    <location>
        <begin position="4"/>
        <end position="34"/>
    </location>
</feature>
<protein>
    <recommendedName>
        <fullName evidence="1">diguanylate cyclase</fullName>
        <ecNumber evidence="1">2.7.7.65</ecNumber>
    </recommendedName>
</protein>
<dbReference type="Pfam" id="PF08447">
    <property type="entry name" value="PAS_3"/>
    <property type="match status" value="1"/>
</dbReference>
<feature type="domain" description="GGDEF" evidence="5">
    <location>
        <begin position="197"/>
        <end position="334"/>
    </location>
</feature>
<dbReference type="PROSITE" id="PS50887">
    <property type="entry name" value="GGDEF"/>
    <property type="match status" value="1"/>
</dbReference>
<dbReference type="Proteomes" id="UP000005695">
    <property type="component" value="Unassembled WGS sequence"/>
</dbReference>
<keyword evidence="7" id="KW-1185">Reference proteome</keyword>
<dbReference type="InterPro" id="IPR035965">
    <property type="entry name" value="PAS-like_dom_sf"/>
</dbReference>
<dbReference type="NCBIfam" id="TIGR00254">
    <property type="entry name" value="GGDEF"/>
    <property type="match status" value="1"/>
</dbReference>
<evidence type="ECO:0000256" key="2">
    <source>
        <dbReference type="ARBA" id="ARBA00034247"/>
    </source>
</evidence>
<dbReference type="Gene3D" id="3.30.450.20">
    <property type="entry name" value="PAS domain"/>
    <property type="match status" value="1"/>
</dbReference>
<dbReference type="SUPFAM" id="SSF55785">
    <property type="entry name" value="PYP-like sensor domain (PAS domain)"/>
    <property type="match status" value="1"/>
</dbReference>
<dbReference type="SUPFAM" id="SSF55073">
    <property type="entry name" value="Nucleotide cyclase"/>
    <property type="match status" value="1"/>
</dbReference>
<dbReference type="InterPro" id="IPR013655">
    <property type="entry name" value="PAS_fold_3"/>
</dbReference>
<dbReference type="SMART" id="SM00091">
    <property type="entry name" value="PAS"/>
    <property type="match status" value="1"/>
</dbReference>
<dbReference type="PANTHER" id="PTHR45138">
    <property type="entry name" value="REGULATORY COMPONENTS OF SENSORY TRANSDUCTION SYSTEM"/>
    <property type="match status" value="1"/>
</dbReference>
<proteinExistence type="predicted"/>
<accession>Q1K4F3</accession>
<evidence type="ECO:0000256" key="3">
    <source>
        <dbReference type="SAM" id="Coils"/>
    </source>
</evidence>
<dbReference type="PANTHER" id="PTHR45138:SF9">
    <property type="entry name" value="DIGUANYLATE CYCLASE DGCM-RELATED"/>
    <property type="match status" value="1"/>
</dbReference>
<dbReference type="Gene3D" id="3.30.70.270">
    <property type="match status" value="1"/>
</dbReference>
<organism evidence="6 7">
    <name type="scientific">Desulfuromonas acetoxidans (strain DSM 684 / 11070)</name>
    <dbReference type="NCBI Taxonomy" id="281689"/>
    <lineage>
        <taxon>Bacteria</taxon>
        <taxon>Pseudomonadati</taxon>
        <taxon>Thermodesulfobacteriota</taxon>
        <taxon>Desulfuromonadia</taxon>
        <taxon>Desulfuromonadales</taxon>
        <taxon>Desulfuromonadaceae</taxon>
        <taxon>Desulfuromonas</taxon>
    </lineage>
</organism>
<dbReference type="OrthoDB" id="9790367at2"/>
<sequence>MDHQDDLREELHKLREENQRLAQENQRILRQRDETTRVFRNLFDKTPHIAVQSYSRERKLIYWNLYCEELYGYSKDEVLNRTWEELFIPEEMRQAAAEKIDAWVEQGEVMPAIEVVRRHKDGSQVPVYSQHVLVHTSQGDKEIYCLDIDLRELKRSEDLLEKTLILSVTDPLTGLYNRGYYNQTIVNEMQRARRDGKVLVYAMLDLDYFKKYNDTYGHLKGDELLTRLATVLKNHLARAGDYVFRMGGEEFLVLYAIDDPADVPLMMENLLMAIEDMNIDHRKNLPYGRVTSSAGVYLHRPEENLSADDLYSRADQALYAAKARGRNCCVFFHDLTTV</sequence>
<dbReference type="InterPro" id="IPR029787">
    <property type="entry name" value="Nucleotide_cyclase"/>
</dbReference>
<feature type="domain" description="PAS" evidence="4">
    <location>
        <begin position="35"/>
        <end position="107"/>
    </location>
</feature>